<protein>
    <recommendedName>
        <fullName evidence="1">L-amino acid ligase C-terminal domain-containing protein</fullName>
    </recommendedName>
</protein>
<comment type="caution">
    <text evidence="2">The sequence shown here is derived from an EMBL/GenBank/DDBJ whole genome shotgun (WGS) entry which is preliminary data.</text>
</comment>
<evidence type="ECO:0000313" key="2">
    <source>
        <dbReference type="EMBL" id="KGM08335.1"/>
    </source>
</evidence>
<reference evidence="2 3" key="1">
    <citation type="submission" date="2013-08" db="EMBL/GenBank/DDBJ databases">
        <title>Genome sequencing of Cellulomonas bogoriensis 69B4.</title>
        <authorList>
            <person name="Chen F."/>
            <person name="Li Y."/>
            <person name="Wang G."/>
        </authorList>
    </citation>
    <scope>NUCLEOTIDE SEQUENCE [LARGE SCALE GENOMIC DNA]</scope>
    <source>
        <strain evidence="2 3">69B4</strain>
    </source>
</reference>
<dbReference type="Proteomes" id="UP000054314">
    <property type="component" value="Unassembled WGS sequence"/>
</dbReference>
<accession>A0A0A0BKG4</accession>
<dbReference type="OrthoDB" id="24041at2"/>
<evidence type="ECO:0000259" key="1">
    <source>
        <dbReference type="Pfam" id="PF18603"/>
    </source>
</evidence>
<sequence>MSTAVLHSEWILVDGEPHLVECGARLPGDGITTLIDLAYGTSFVGAFLALLAGEEVALPAGPSRAAGVRFLSAPPGVVDDVAGVDAARTLPGVEEATCALEPGVSAAATVDSNTRHGHVLATGDDSDQVRRTLDRAERTIRIVTRPST</sequence>
<dbReference type="Pfam" id="PF18603">
    <property type="entry name" value="LAL_C2"/>
    <property type="match status" value="1"/>
</dbReference>
<gene>
    <name evidence="2" type="ORF">N869_11865</name>
</gene>
<feature type="domain" description="L-amino acid ligase C-terminal" evidence="1">
    <location>
        <begin position="69"/>
        <end position="144"/>
    </location>
</feature>
<dbReference type="AlphaFoldDB" id="A0A0A0BKG4"/>
<dbReference type="EMBL" id="AXCZ01000405">
    <property type="protein sequence ID" value="KGM08335.1"/>
    <property type="molecule type" value="Genomic_DNA"/>
</dbReference>
<proteinExistence type="predicted"/>
<keyword evidence="3" id="KW-1185">Reference proteome</keyword>
<name>A0A0A0BKG4_9CELL</name>
<dbReference type="RefSeq" id="WP_052105666.1">
    <property type="nucleotide sequence ID" value="NZ_AXCZ01000405.1"/>
</dbReference>
<evidence type="ECO:0000313" key="3">
    <source>
        <dbReference type="Proteomes" id="UP000054314"/>
    </source>
</evidence>
<organism evidence="2 3">
    <name type="scientific">Cellulomonas bogoriensis 69B4 = DSM 16987</name>
    <dbReference type="NCBI Taxonomy" id="1386082"/>
    <lineage>
        <taxon>Bacteria</taxon>
        <taxon>Bacillati</taxon>
        <taxon>Actinomycetota</taxon>
        <taxon>Actinomycetes</taxon>
        <taxon>Micrococcales</taxon>
        <taxon>Cellulomonadaceae</taxon>
        <taxon>Cellulomonas</taxon>
    </lineage>
</organism>
<dbReference type="Gene3D" id="3.30.470.20">
    <property type="entry name" value="ATP-grasp fold, B domain"/>
    <property type="match status" value="1"/>
</dbReference>
<dbReference type="InterPro" id="IPR040570">
    <property type="entry name" value="LAL_C2"/>
</dbReference>